<dbReference type="GO" id="GO:0043161">
    <property type="term" value="P:proteasome-mediated ubiquitin-dependent protein catabolic process"/>
    <property type="evidence" value="ECO:0007669"/>
    <property type="project" value="TreeGrafter"/>
</dbReference>
<comment type="similarity">
    <text evidence="1">Belongs to the peptidase M67A family.</text>
</comment>
<dbReference type="SMART" id="SM00232">
    <property type="entry name" value="JAB_MPN"/>
    <property type="match status" value="1"/>
</dbReference>
<evidence type="ECO:0000313" key="6">
    <source>
        <dbReference type="Proteomes" id="UP000751190"/>
    </source>
</evidence>
<dbReference type="InterPro" id="IPR000555">
    <property type="entry name" value="JAMM/MPN+_dom"/>
</dbReference>
<evidence type="ECO:0000313" key="5">
    <source>
        <dbReference type="EMBL" id="KAG8470547.1"/>
    </source>
</evidence>
<keyword evidence="2" id="KW-0647">Proteasome</keyword>
<dbReference type="InterPro" id="IPR033858">
    <property type="entry name" value="MPN_RPN7_8"/>
</dbReference>
<dbReference type="AlphaFoldDB" id="A0A8J5XXH5"/>
<dbReference type="InterPro" id="IPR024969">
    <property type="entry name" value="EIF3F/CSN6-like_C"/>
</dbReference>
<evidence type="ECO:0000256" key="3">
    <source>
        <dbReference type="SAM" id="MobiDB-lite"/>
    </source>
</evidence>
<comment type="caution">
    <text evidence="5">The sequence shown here is derived from an EMBL/GenBank/DDBJ whole genome shotgun (WGS) entry which is preliminary data.</text>
</comment>
<protein>
    <recommendedName>
        <fullName evidence="4">MPN domain-containing protein</fullName>
    </recommendedName>
</protein>
<feature type="compositionally biased region" description="Basic and acidic residues" evidence="3">
    <location>
        <begin position="295"/>
        <end position="323"/>
    </location>
</feature>
<keyword evidence="6" id="KW-1185">Reference proteome</keyword>
<reference evidence="5" key="1">
    <citation type="submission" date="2021-05" db="EMBL/GenBank/DDBJ databases">
        <title>The genome of the haptophyte Pavlova lutheri (Diacronema luteri, Pavlovales) - a model for lipid biosynthesis in eukaryotic algae.</title>
        <authorList>
            <person name="Hulatt C.J."/>
            <person name="Posewitz M.C."/>
        </authorList>
    </citation>
    <scope>NUCLEOTIDE SEQUENCE</scope>
    <source>
        <strain evidence="5">NIVA-4/92</strain>
    </source>
</reference>
<organism evidence="5 6">
    <name type="scientific">Diacronema lutheri</name>
    <name type="common">Unicellular marine alga</name>
    <name type="synonym">Monochrysis lutheri</name>
    <dbReference type="NCBI Taxonomy" id="2081491"/>
    <lineage>
        <taxon>Eukaryota</taxon>
        <taxon>Haptista</taxon>
        <taxon>Haptophyta</taxon>
        <taxon>Pavlovophyceae</taxon>
        <taxon>Pavlovales</taxon>
        <taxon>Pavlovaceae</taxon>
        <taxon>Diacronema</taxon>
    </lineage>
</organism>
<accession>A0A8J5XXH5</accession>
<dbReference type="InterPro" id="IPR037518">
    <property type="entry name" value="MPN"/>
</dbReference>
<dbReference type="PANTHER" id="PTHR10540">
    <property type="entry name" value="EUKARYOTIC TRANSLATION INITIATION FACTOR 3 SUBUNIT F-RELATED"/>
    <property type="match status" value="1"/>
</dbReference>
<proteinExistence type="inferred from homology"/>
<gene>
    <name evidence="5" type="ORF">KFE25_008968</name>
</gene>
<evidence type="ECO:0000256" key="1">
    <source>
        <dbReference type="ARBA" id="ARBA00008568"/>
    </source>
</evidence>
<dbReference type="Proteomes" id="UP000751190">
    <property type="component" value="Unassembled WGS sequence"/>
</dbReference>
<feature type="compositionally biased region" description="Low complexity" evidence="3">
    <location>
        <begin position="327"/>
        <end position="339"/>
    </location>
</feature>
<evidence type="ECO:0000256" key="2">
    <source>
        <dbReference type="ARBA" id="ARBA00022942"/>
    </source>
</evidence>
<feature type="domain" description="MPN" evidence="4">
    <location>
        <begin position="23"/>
        <end position="157"/>
    </location>
</feature>
<feature type="region of interest" description="Disordered" evidence="3">
    <location>
        <begin position="295"/>
        <end position="339"/>
    </location>
</feature>
<dbReference type="OrthoDB" id="10256771at2759"/>
<sequence>MSTPAEGESSTPALSAKLEPQNVIVHPIVLLNAVDHYNRVARDTKRRVIGILLGEISRGVYDITASFAVPFEEDDKDPSIWFLDHNFLEQMHGMFKKVNAREKVIGWYSTGPRIRPGDIEIDKLVRRYTPTPAYVIIDVKPVSMNIPTTAYFAAEESKGDGNPPQWTFKHINSEIGAMESEEVGVEHLLRDVKDTTISTLANQVSGKLAAIRGLQERLEEIDGYLKQVTAGKLPINHQIMYMLQDVFNLLPNVAVEELVKAMSIKTNDMSLAIYLASIIRSVVALHNLINNKLVNKERERSAEDKEKEREKDKDKDAKVKRETVVSAPKDAAPKPNADK</sequence>
<name>A0A8J5XXH5_DIALT</name>
<dbReference type="Pfam" id="PF13012">
    <property type="entry name" value="MitMem_reg"/>
    <property type="match status" value="1"/>
</dbReference>
<dbReference type="GO" id="GO:0005838">
    <property type="term" value="C:proteasome regulatory particle"/>
    <property type="evidence" value="ECO:0007669"/>
    <property type="project" value="InterPro"/>
</dbReference>
<dbReference type="PANTHER" id="PTHR10540:SF7">
    <property type="entry name" value="26S PROTEASOME NON-ATPASE REGULATORY SUBUNIT 7"/>
    <property type="match status" value="1"/>
</dbReference>
<evidence type="ECO:0000259" key="4">
    <source>
        <dbReference type="PROSITE" id="PS50249"/>
    </source>
</evidence>
<dbReference type="OMA" id="HAMSIKT"/>
<dbReference type="PROSITE" id="PS50249">
    <property type="entry name" value="MPN"/>
    <property type="match status" value="1"/>
</dbReference>
<dbReference type="GO" id="GO:0008237">
    <property type="term" value="F:metallopeptidase activity"/>
    <property type="evidence" value="ECO:0007669"/>
    <property type="project" value="InterPro"/>
</dbReference>
<dbReference type="EMBL" id="JAGTXO010000001">
    <property type="protein sequence ID" value="KAG8470547.1"/>
    <property type="molecule type" value="Genomic_DNA"/>
</dbReference>
<dbReference type="Gene3D" id="3.40.140.10">
    <property type="entry name" value="Cytidine Deaminase, domain 2"/>
    <property type="match status" value="1"/>
</dbReference>
<dbReference type="CDD" id="cd08062">
    <property type="entry name" value="MPN_RPN7_8"/>
    <property type="match status" value="1"/>
</dbReference>
<dbReference type="Pfam" id="PF01398">
    <property type="entry name" value="JAB"/>
    <property type="match status" value="1"/>
</dbReference>